<dbReference type="EMBL" id="MFSP01000082">
    <property type="protein sequence ID" value="OGI66654.1"/>
    <property type="molecule type" value="Genomic_DNA"/>
</dbReference>
<evidence type="ECO:0000256" key="5">
    <source>
        <dbReference type="HAMAP-Rule" id="MF_00189"/>
    </source>
</evidence>
<keyword evidence="1 5" id="KW-1003">Cell membrane</keyword>
<comment type="function">
    <text evidence="5">Plays a role in cell envelope biogenesis, maintenance of cell envelope integrity and membrane homeostasis.</text>
</comment>
<dbReference type="Proteomes" id="UP000179076">
    <property type="component" value="Unassembled WGS sequence"/>
</dbReference>
<evidence type="ECO:0000313" key="6">
    <source>
        <dbReference type="EMBL" id="OGI66654.1"/>
    </source>
</evidence>
<keyword evidence="2 5" id="KW-0812">Transmembrane</keyword>
<evidence type="ECO:0000256" key="4">
    <source>
        <dbReference type="ARBA" id="ARBA00023136"/>
    </source>
</evidence>
<dbReference type="NCBIfam" id="TIGR00997">
    <property type="entry name" value="ispZ"/>
    <property type="match status" value="1"/>
</dbReference>
<feature type="transmembrane region" description="Helical" evidence="5">
    <location>
        <begin position="80"/>
        <end position="100"/>
    </location>
</feature>
<dbReference type="GO" id="GO:0005886">
    <property type="term" value="C:plasma membrane"/>
    <property type="evidence" value="ECO:0007669"/>
    <property type="project" value="UniProtKB-SubCell"/>
</dbReference>
<evidence type="ECO:0000256" key="3">
    <source>
        <dbReference type="ARBA" id="ARBA00022989"/>
    </source>
</evidence>
<gene>
    <name evidence="5" type="primary">yciB</name>
    <name evidence="6" type="ORF">A2W18_01705</name>
</gene>
<dbReference type="NCBIfam" id="NF001325">
    <property type="entry name" value="PRK00259.1-3"/>
    <property type="match status" value="1"/>
</dbReference>
<feature type="transmembrane region" description="Helical" evidence="5">
    <location>
        <begin position="121"/>
        <end position="141"/>
    </location>
</feature>
<evidence type="ECO:0000256" key="2">
    <source>
        <dbReference type="ARBA" id="ARBA00022692"/>
    </source>
</evidence>
<evidence type="ECO:0000256" key="1">
    <source>
        <dbReference type="ARBA" id="ARBA00022475"/>
    </source>
</evidence>
<dbReference type="PANTHER" id="PTHR36917:SF1">
    <property type="entry name" value="INNER MEMBRANE-SPANNING PROTEIN YCIB"/>
    <property type="match status" value="1"/>
</dbReference>
<organism evidence="6 7">
    <name type="scientific">Candidatus Muproteobacteria bacterium RBG_16_60_9</name>
    <dbReference type="NCBI Taxonomy" id="1817755"/>
    <lineage>
        <taxon>Bacteria</taxon>
        <taxon>Pseudomonadati</taxon>
        <taxon>Pseudomonadota</taxon>
        <taxon>Candidatus Muproteobacteria</taxon>
    </lineage>
</organism>
<reference evidence="6 7" key="1">
    <citation type="journal article" date="2016" name="Nat. Commun.">
        <title>Thousands of microbial genomes shed light on interconnected biogeochemical processes in an aquifer system.</title>
        <authorList>
            <person name="Anantharaman K."/>
            <person name="Brown C.T."/>
            <person name="Hug L.A."/>
            <person name="Sharon I."/>
            <person name="Castelle C.J."/>
            <person name="Probst A.J."/>
            <person name="Thomas B.C."/>
            <person name="Singh A."/>
            <person name="Wilkins M.J."/>
            <person name="Karaoz U."/>
            <person name="Brodie E.L."/>
            <person name="Williams K.H."/>
            <person name="Hubbard S.S."/>
            <person name="Banfield J.F."/>
        </authorList>
    </citation>
    <scope>NUCLEOTIDE SEQUENCE [LARGE SCALE GENOMIC DNA]</scope>
</reference>
<protein>
    <recommendedName>
        <fullName evidence="5">Inner membrane-spanning protein YciB</fullName>
    </recommendedName>
</protein>
<dbReference type="PANTHER" id="PTHR36917">
    <property type="entry name" value="INTRACELLULAR SEPTATION PROTEIN A-RELATED"/>
    <property type="match status" value="1"/>
</dbReference>
<sequence length="196" mass="22285">MKLLYDLFPLLLFFAAFKLYDIYVATAVAIVASVLQVGGQWLKQRRFETMPVVTLGVLAVFGGLTLILRDDTFIKWKPTIVYWVLGTLVLGSQWIGKRTLVERLLRAQISLPAAVWARQNFTWGLFFLALGTLNLYVAFYYRLDLEAAQRQELWVNFKVFGLLGLTLVFLLIQGALMARHITEPPEKNRSDETPGG</sequence>
<keyword evidence="3 5" id="KW-1133">Transmembrane helix</keyword>
<dbReference type="InterPro" id="IPR006008">
    <property type="entry name" value="YciB"/>
</dbReference>
<feature type="transmembrane region" description="Helical" evidence="5">
    <location>
        <begin position="153"/>
        <end position="172"/>
    </location>
</feature>
<comment type="caution">
    <text evidence="6">The sequence shown here is derived from an EMBL/GenBank/DDBJ whole genome shotgun (WGS) entry which is preliminary data.</text>
</comment>
<keyword evidence="4 5" id="KW-0472">Membrane</keyword>
<keyword evidence="5" id="KW-0997">Cell inner membrane</keyword>
<name>A0A1F6VAQ7_9PROT</name>
<accession>A0A1F6VAQ7</accession>
<comment type="similarity">
    <text evidence="5">Belongs to the YciB family.</text>
</comment>
<dbReference type="HAMAP" id="MF_00189">
    <property type="entry name" value="YciB"/>
    <property type="match status" value="1"/>
</dbReference>
<dbReference type="Pfam" id="PF04279">
    <property type="entry name" value="IspA"/>
    <property type="match status" value="1"/>
</dbReference>
<evidence type="ECO:0000313" key="7">
    <source>
        <dbReference type="Proteomes" id="UP000179076"/>
    </source>
</evidence>
<feature type="transmembrane region" description="Helical" evidence="5">
    <location>
        <begin position="47"/>
        <end position="68"/>
    </location>
</feature>
<feature type="transmembrane region" description="Helical" evidence="5">
    <location>
        <begin position="12"/>
        <end position="35"/>
    </location>
</feature>
<proteinExistence type="inferred from homology"/>
<comment type="subcellular location">
    <subcellularLocation>
        <location evidence="5">Cell inner membrane</location>
        <topology evidence="5">Multi-pass membrane protein</topology>
    </subcellularLocation>
</comment>
<dbReference type="AlphaFoldDB" id="A0A1F6VAQ7"/>